<evidence type="ECO:0000256" key="1">
    <source>
        <dbReference type="SAM" id="SignalP"/>
    </source>
</evidence>
<organism evidence="2 3">
    <name type="scientific">Diacronema lutheri</name>
    <name type="common">Unicellular marine alga</name>
    <name type="synonym">Monochrysis lutheri</name>
    <dbReference type="NCBI Taxonomy" id="2081491"/>
    <lineage>
        <taxon>Eukaryota</taxon>
        <taxon>Haptista</taxon>
        <taxon>Haptophyta</taxon>
        <taxon>Pavlovophyceae</taxon>
        <taxon>Pavlovales</taxon>
        <taxon>Pavlovaceae</taxon>
        <taxon>Diacronema</taxon>
    </lineage>
</organism>
<feature type="chain" id="PRO_5035281939" evidence="1">
    <location>
        <begin position="22"/>
        <end position="505"/>
    </location>
</feature>
<sequence length="505" mass="53925">MGQLAAARCLPLALALGTVSSVAVGSGAAVDGSAFAAVAAAARARCEADPDSVVENARVAAYDGLRVNCHPPLGAPPCISEAFFHTKSTLAVNYLGQGGGPKDFAVCRRRPRYEDWPTAEPHVPLSARPGDGHTRTAADVNALLGPERKVLVIGASTAQQLHDATLCSLASAPGDFAAHRAQWHFWRRNKYREASGGCTRAAAVASCARRNITQSMHSPMCEHYMLSDKCFSNGTAFGDTIDRFDVVIVAFDPQHYGGSHIQLRDWLDDMNFLFLELSRWSARHEHDPRRAAFVREGSALHFVGGQYRKPLKFNLAAAGSGGSGGGGGGGGGPLSTCVCVHADNSWAHNNQAWSATVGLNHIAERNPKVHVLHFYNATLPRDDMHKGDMCSYRMRRVNGVATAERAGAAAAGGGRGASAAAGAARTRVRTAALRAAARQDGASGVSAAGNKPARRGRRLSIRPIRACCDCLHMCYSPQFYDQTFFTPIWHTLVREHGYEPAPHVK</sequence>
<evidence type="ECO:0000313" key="2">
    <source>
        <dbReference type="EMBL" id="KAG8463865.1"/>
    </source>
</evidence>
<name>A0A8J6CBM9_DIALT</name>
<dbReference type="EMBL" id="JAGTXO010000014">
    <property type="protein sequence ID" value="KAG8463865.1"/>
    <property type="molecule type" value="Genomic_DNA"/>
</dbReference>
<keyword evidence="3" id="KW-1185">Reference proteome</keyword>
<comment type="caution">
    <text evidence="2">The sequence shown here is derived from an EMBL/GenBank/DDBJ whole genome shotgun (WGS) entry which is preliminary data.</text>
</comment>
<accession>A0A8J6CBM9</accession>
<dbReference type="Proteomes" id="UP000751190">
    <property type="component" value="Unassembled WGS sequence"/>
</dbReference>
<evidence type="ECO:0000313" key="3">
    <source>
        <dbReference type="Proteomes" id="UP000751190"/>
    </source>
</evidence>
<dbReference type="OrthoDB" id="10368964at2759"/>
<proteinExistence type="predicted"/>
<feature type="signal peptide" evidence="1">
    <location>
        <begin position="1"/>
        <end position="21"/>
    </location>
</feature>
<reference evidence="2" key="1">
    <citation type="submission" date="2021-05" db="EMBL/GenBank/DDBJ databases">
        <title>The genome of the haptophyte Pavlova lutheri (Diacronema luteri, Pavlovales) - a model for lipid biosynthesis in eukaryotic algae.</title>
        <authorList>
            <person name="Hulatt C.J."/>
            <person name="Posewitz M.C."/>
        </authorList>
    </citation>
    <scope>NUCLEOTIDE SEQUENCE</scope>
    <source>
        <strain evidence="2">NIVA-4/92</strain>
    </source>
</reference>
<gene>
    <name evidence="2" type="ORF">KFE25_000033</name>
</gene>
<keyword evidence="1" id="KW-0732">Signal</keyword>
<protein>
    <submittedName>
        <fullName evidence="2">Uncharacterized protein</fullName>
    </submittedName>
</protein>
<dbReference type="AlphaFoldDB" id="A0A8J6CBM9"/>